<proteinExistence type="predicted"/>
<sequence length="119" mass="13919">MTLIILSLGIVGIFRTFIFSLDRMRYLTNRLYASMILDNHVITIERMLRAYKALPTDLEPWEGLDTGLKERNYRQKMNISQVDDLNDIFQLDLSISWMEGGHEVRLQRSSYISDLGLAY</sequence>
<gene>
    <name evidence="1" type="ORF">UV05_C0001G0012</name>
</gene>
<dbReference type="EMBL" id="LCCZ01000001">
    <property type="protein sequence ID" value="KKS44752.1"/>
    <property type="molecule type" value="Genomic_DNA"/>
</dbReference>
<dbReference type="Proteomes" id="UP000034875">
    <property type="component" value="Unassembled WGS sequence"/>
</dbReference>
<comment type="caution">
    <text evidence="1">The sequence shown here is derived from an EMBL/GenBank/DDBJ whole genome shotgun (WGS) entry which is preliminary data.</text>
</comment>
<dbReference type="AlphaFoldDB" id="A0A0G0Z7P3"/>
<name>A0A0G0Z7P3_9BACT</name>
<accession>A0A0G0Z7P3</accession>
<organism evidence="1 2">
    <name type="scientific">candidate division CPR1 bacterium GW2011_GWA2_42_17</name>
    <dbReference type="NCBI Taxonomy" id="1618341"/>
    <lineage>
        <taxon>Bacteria</taxon>
        <taxon>candidate division CPR1</taxon>
    </lineage>
</organism>
<reference evidence="1 2" key="1">
    <citation type="journal article" date="2015" name="Nature">
        <title>rRNA introns, odd ribosomes, and small enigmatic genomes across a large radiation of phyla.</title>
        <authorList>
            <person name="Brown C.T."/>
            <person name="Hug L.A."/>
            <person name="Thomas B.C."/>
            <person name="Sharon I."/>
            <person name="Castelle C.J."/>
            <person name="Singh A."/>
            <person name="Wilkins M.J."/>
            <person name="Williams K.H."/>
            <person name="Banfield J.F."/>
        </authorList>
    </citation>
    <scope>NUCLEOTIDE SEQUENCE [LARGE SCALE GENOMIC DNA]</scope>
</reference>
<protein>
    <submittedName>
        <fullName evidence="1">Uncharacterized protein</fullName>
    </submittedName>
</protein>
<evidence type="ECO:0000313" key="2">
    <source>
        <dbReference type="Proteomes" id="UP000034875"/>
    </source>
</evidence>
<evidence type="ECO:0000313" key="1">
    <source>
        <dbReference type="EMBL" id="KKS44752.1"/>
    </source>
</evidence>